<dbReference type="InterPro" id="IPR000565">
    <property type="entry name" value="Topo_IIA_B"/>
</dbReference>
<evidence type="ECO:0000313" key="13">
    <source>
        <dbReference type="Proteomes" id="UP000230556"/>
    </source>
</evidence>
<keyword evidence="7" id="KW-0460">Magnesium</keyword>
<dbReference type="PRINTS" id="PR00418">
    <property type="entry name" value="TPI2FAMILY"/>
</dbReference>
<sequence length="268" mass="30278">PGEAKKMLEKAELAARARMAARAARDAVVRKGVLEGTTLPGKLADCQEKDPALCEIYIVEGDSAGGSAKQGRDRRFQAIFPLRGKILNTERARLDKIIAFEELKNLIVALGTGIGETYNADRLRYHRVILMNDADVDGEHITTLALTFFYRHMKEVIEGGYLYIAMPPLFRIEIDKKEQYVYTEAERDTILEANKGKKIILQRYKGLGEMNPEQLWMTTMNPKYRMLKKVKINDALAADEIFTVLMGDEVPPRKKFIQVNATQATLDV</sequence>
<organism evidence="12 13">
    <name type="scientific">Candidatus Collierbacteria bacterium CG17_big_fil_post_rev_8_21_14_2_50_45_7</name>
    <dbReference type="NCBI Taxonomy" id="1974536"/>
    <lineage>
        <taxon>Bacteria</taxon>
        <taxon>Candidatus Collieribacteriota</taxon>
    </lineage>
</organism>
<reference evidence="13" key="1">
    <citation type="submission" date="2017-09" db="EMBL/GenBank/DDBJ databases">
        <title>Depth-based differentiation of microbial function through sediment-hosted aquifers and enrichment of novel symbionts in the deep terrestrial subsurface.</title>
        <authorList>
            <person name="Probst A.J."/>
            <person name="Ladd B."/>
            <person name="Jarett J.K."/>
            <person name="Geller-Mcgrath D.E."/>
            <person name="Sieber C.M.K."/>
            <person name="Emerson J.B."/>
            <person name="Anantharaman K."/>
            <person name="Thomas B.C."/>
            <person name="Malmstrom R."/>
            <person name="Stieglmeier M."/>
            <person name="Klingl A."/>
            <person name="Woyke T."/>
            <person name="Ryan C.M."/>
            <person name="Banfield J.F."/>
        </authorList>
    </citation>
    <scope>NUCLEOTIDE SEQUENCE [LARGE SCALE GENOMIC DNA]</scope>
</reference>
<evidence type="ECO:0000256" key="5">
    <source>
        <dbReference type="ARBA" id="ARBA00022741"/>
    </source>
</evidence>
<evidence type="ECO:0000256" key="1">
    <source>
        <dbReference type="ARBA" id="ARBA00000185"/>
    </source>
</evidence>
<dbReference type="Pfam" id="PF01751">
    <property type="entry name" value="Toprim"/>
    <property type="match status" value="1"/>
</dbReference>
<dbReference type="SUPFAM" id="SSF56719">
    <property type="entry name" value="Type II DNA topoisomerase"/>
    <property type="match status" value="1"/>
</dbReference>
<gene>
    <name evidence="12" type="ORF">COW38_01500</name>
</gene>
<evidence type="ECO:0000256" key="10">
    <source>
        <dbReference type="ARBA" id="ARBA00023235"/>
    </source>
</evidence>
<dbReference type="PROSITE" id="PS50880">
    <property type="entry name" value="TOPRIM"/>
    <property type="match status" value="1"/>
</dbReference>
<evidence type="ECO:0000313" key="12">
    <source>
        <dbReference type="EMBL" id="PIW08081.1"/>
    </source>
</evidence>
<feature type="domain" description="Toprim" evidence="11">
    <location>
        <begin position="54"/>
        <end position="168"/>
    </location>
</feature>
<dbReference type="EC" id="5.6.2.2" evidence="3"/>
<dbReference type="GO" id="GO:0005524">
    <property type="term" value="F:ATP binding"/>
    <property type="evidence" value="ECO:0007669"/>
    <property type="project" value="UniProtKB-KW"/>
</dbReference>
<dbReference type="EMBL" id="PFFO01000071">
    <property type="protein sequence ID" value="PIW08081.1"/>
    <property type="molecule type" value="Genomic_DNA"/>
</dbReference>
<dbReference type="PANTHER" id="PTHR45866">
    <property type="entry name" value="DNA GYRASE/TOPOISOMERASE SUBUNIT B"/>
    <property type="match status" value="1"/>
</dbReference>
<dbReference type="FunFam" id="3.40.50.670:FF:000002">
    <property type="entry name" value="DNA gyrase subunit B"/>
    <property type="match status" value="1"/>
</dbReference>
<keyword evidence="10 12" id="KW-0413">Isomerase</keyword>
<dbReference type="Pfam" id="PF00986">
    <property type="entry name" value="DNA_gyraseB_C"/>
    <property type="match status" value="1"/>
</dbReference>
<dbReference type="AlphaFoldDB" id="A0A2M7FQZ0"/>
<dbReference type="PRINTS" id="PR01159">
    <property type="entry name" value="DNAGYRASEB"/>
</dbReference>
<dbReference type="InterPro" id="IPR001241">
    <property type="entry name" value="Topo_IIA"/>
</dbReference>
<dbReference type="SMART" id="SM00433">
    <property type="entry name" value="TOP2c"/>
    <property type="match status" value="1"/>
</dbReference>
<keyword evidence="6" id="KW-0067">ATP-binding</keyword>
<comment type="similarity">
    <text evidence="2">Belongs to the type II topoisomerase GyrB family.</text>
</comment>
<dbReference type="InterPro" id="IPR013760">
    <property type="entry name" value="Topo_IIA-like_dom_sf"/>
</dbReference>
<dbReference type="InterPro" id="IPR013759">
    <property type="entry name" value="Topo_IIA_B_C"/>
</dbReference>
<name>A0A2M7FQZ0_9BACT</name>
<comment type="catalytic activity">
    <reaction evidence="1">
        <text>ATP-dependent breakage, passage and rejoining of double-stranded DNA.</text>
        <dbReference type="EC" id="5.6.2.2"/>
    </reaction>
</comment>
<dbReference type="InterPro" id="IPR006171">
    <property type="entry name" value="TOPRIM_dom"/>
</dbReference>
<dbReference type="GO" id="GO:0003677">
    <property type="term" value="F:DNA binding"/>
    <property type="evidence" value="ECO:0007669"/>
    <property type="project" value="UniProtKB-KW"/>
</dbReference>
<comment type="caution">
    <text evidence="12">The sequence shown here is derived from an EMBL/GenBank/DDBJ whole genome shotgun (WGS) entry which is preliminary data.</text>
</comment>
<dbReference type="InterPro" id="IPR002288">
    <property type="entry name" value="DNA_gyrase_B_C"/>
</dbReference>
<evidence type="ECO:0000256" key="7">
    <source>
        <dbReference type="ARBA" id="ARBA00022842"/>
    </source>
</evidence>
<dbReference type="PANTHER" id="PTHR45866:SF1">
    <property type="entry name" value="DNA GYRASE SUBUNIT B, MITOCHONDRIAL"/>
    <property type="match status" value="1"/>
</dbReference>
<accession>A0A2M7FQZ0</accession>
<keyword evidence="5" id="KW-0547">Nucleotide-binding</keyword>
<dbReference type="InterPro" id="IPR018522">
    <property type="entry name" value="TopoIIA_CS"/>
</dbReference>
<dbReference type="GO" id="GO:0006265">
    <property type="term" value="P:DNA topological change"/>
    <property type="evidence" value="ECO:0007669"/>
    <property type="project" value="InterPro"/>
</dbReference>
<evidence type="ECO:0000256" key="9">
    <source>
        <dbReference type="ARBA" id="ARBA00023125"/>
    </source>
</evidence>
<dbReference type="Gene3D" id="3.40.50.670">
    <property type="match status" value="1"/>
</dbReference>
<dbReference type="GO" id="GO:0003918">
    <property type="term" value="F:DNA topoisomerase type II (double strand cut, ATP-hydrolyzing) activity"/>
    <property type="evidence" value="ECO:0007669"/>
    <property type="project" value="UniProtKB-EC"/>
</dbReference>
<keyword evidence="8" id="KW-0799">Topoisomerase</keyword>
<evidence type="ECO:0000256" key="6">
    <source>
        <dbReference type="ARBA" id="ARBA00022840"/>
    </source>
</evidence>
<dbReference type="Proteomes" id="UP000230556">
    <property type="component" value="Unassembled WGS sequence"/>
</dbReference>
<keyword evidence="4" id="KW-0479">Metal-binding</keyword>
<dbReference type="PROSITE" id="PS00177">
    <property type="entry name" value="TOPOISOMERASE_II"/>
    <property type="match status" value="1"/>
</dbReference>
<evidence type="ECO:0000256" key="4">
    <source>
        <dbReference type="ARBA" id="ARBA00022723"/>
    </source>
</evidence>
<proteinExistence type="inferred from homology"/>
<feature type="non-terminal residue" evidence="12">
    <location>
        <position position="1"/>
    </location>
</feature>
<keyword evidence="9" id="KW-0238">DNA-binding</keyword>
<evidence type="ECO:0000259" key="11">
    <source>
        <dbReference type="PROSITE" id="PS50880"/>
    </source>
</evidence>
<evidence type="ECO:0000256" key="3">
    <source>
        <dbReference type="ARBA" id="ARBA00012895"/>
    </source>
</evidence>
<dbReference type="GO" id="GO:0046872">
    <property type="term" value="F:metal ion binding"/>
    <property type="evidence" value="ECO:0007669"/>
    <property type="project" value="UniProtKB-KW"/>
</dbReference>
<protein>
    <recommendedName>
        <fullName evidence="3">DNA topoisomerase (ATP-hydrolyzing)</fullName>
        <ecNumber evidence="3">5.6.2.2</ecNumber>
    </recommendedName>
</protein>
<evidence type="ECO:0000256" key="2">
    <source>
        <dbReference type="ARBA" id="ARBA00010708"/>
    </source>
</evidence>
<evidence type="ECO:0000256" key="8">
    <source>
        <dbReference type="ARBA" id="ARBA00023029"/>
    </source>
</evidence>